<evidence type="ECO:0000313" key="3">
    <source>
        <dbReference type="WBParaSite" id="jg24695"/>
    </source>
</evidence>
<accession>A0A915DZ15</accession>
<reference evidence="3" key="1">
    <citation type="submission" date="2022-11" db="UniProtKB">
        <authorList>
            <consortium name="WormBaseParasite"/>
        </authorList>
    </citation>
    <scope>IDENTIFICATION</scope>
</reference>
<protein>
    <submittedName>
        <fullName evidence="3">Uncharacterized protein</fullName>
    </submittedName>
</protein>
<dbReference type="WBParaSite" id="jg24695">
    <property type="protein sequence ID" value="jg24695"/>
    <property type="gene ID" value="jg24695"/>
</dbReference>
<evidence type="ECO:0000256" key="1">
    <source>
        <dbReference type="SAM" id="MobiDB-lite"/>
    </source>
</evidence>
<feature type="region of interest" description="Disordered" evidence="1">
    <location>
        <begin position="1"/>
        <end position="29"/>
    </location>
</feature>
<keyword evidence="2" id="KW-1185">Reference proteome</keyword>
<dbReference type="AlphaFoldDB" id="A0A915DZ15"/>
<organism evidence="2 3">
    <name type="scientific">Ditylenchus dipsaci</name>
    <dbReference type="NCBI Taxonomy" id="166011"/>
    <lineage>
        <taxon>Eukaryota</taxon>
        <taxon>Metazoa</taxon>
        <taxon>Ecdysozoa</taxon>
        <taxon>Nematoda</taxon>
        <taxon>Chromadorea</taxon>
        <taxon>Rhabditida</taxon>
        <taxon>Tylenchina</taxon>
        <taxon>Tylenchomorpha</taxon>
        <taxon>Sphaerularioidea</taxon>
        <taxon>Anguinidae</taxon>
        <taxon>Anguininae</taxon>
        <taxon>Ditylenchus</taxon>
    </lineage>
</organism>
<sequence>MDALTMLDDLGGYSSDEEMSSKPWLNSSSKRWWKSTAAQDRQPPWRLRAAYVRHSSLECVRKDYVKAMMIRPPKNFYL</sequence>
<evidence type="ECO:0000313" key="2">
    <source>
        <dbReference type="Proteomes" id="UP000887574"/>
    </source>
</evidence>
<dbReference type="Proteomes" id="UP000887574">
    <property type="component" value="Unplaced"/>
</dbReference>
<proteinExistence type="predicted"/>
<name>A0A915DZ15_9BILA</name>